<gene>
    <name evidence="4" type="ORF">C799_04794</name>
</gene>
<sequence>MDTNKKLHEKIKALLADKLNEKEQTELFHHQEFEERMHAQWNMARSEEELDDAMGRIMWKTVKRKCLDYGMPQRRLYMPYWLSAAAVSLVILLGATWMYFSDEMQKTVEDAFVEVISKEGRLYMLPDSSQVWMHPGSSIRYSEDFAHNRKVWLKGNSHFDVHKQNGEHFIVYINNAFVEVKGTSFLVNQEQENVSKVTLFSGIVDFTVESNGQTIEMKPSQELTFNTKDATVKLDEMKGVKWKNGNYEFTNVDLRSWIEIVGRIYNVKISLEDEQPTKNMLNGRLRYNESLEEVIEKFCFSTGWQYKKKNGEYIICH</sequence>
<evidence type="ECO:0000256" key="1">
    <source>
        <dbReference type="SAM" id="Phobius"/>
    </source>
</evidence>
<dbReference type="InterPro" id="IPR032508">
    <property type="entry name" value="FecR_C"/>
</dbReference>
<organism evidence="4 5">
    <name type="scientific">Bacteroides thetaiotaomicron dnLKV9</name>
    <dbReference type="NCBI Taxonomy" id="1235785"/>
    <lineage>
        <taxon>Bacteria</taxon>
        <taxon>Pseudomonadati</taxon>
        <taxon>Bacteroidota</taxon>
        <taxon>Bacteroidia</taxon>
        <taxon>Bacteroidales</taxon>
        <taxon>Bacteroidaceae</taxon>
        <taxon>Bacteroides</taxon>
    </lineage>
</organism>
<evidence type="ECO:0000313" key="4">
    <source>
        <dbReference type="EMBL" id="EOR96872.1"/>
    </source>
</evidence>
<name>R9GYH9_BACT4</name>
<dbReference type="PANTHER" id="PTHR30273:SF2">
    <property type="entry name" value="PROTEIN FECR"/>
    <property type="match status" value="1"/>
</dbReference>
<feature type="domain" description="Protein FecR C-terminal" evidence="3">
    <location>
        <begin position="247"/>
        <end position="315"/>
    </location>
</feature>
<keyword evidence="1" id="KW-0472">Membrane</keyword>
<feature type="transmembrane region" description="Helical" evidence="1">
    <location>
        <begin position="80"/>
        <end position="100"/>
    </location>
</feature>
<comment type="caution">
    <text evidence="4">The sequence shown here is derived from an EMBL/GenBank/DDBJ whole genome shotgun (WGS) entry which is preliminary data.</text>
</comment>
<dbReference type="Pfam" id="PF16344">
    <property type="entry name" value="FecR_C"/>
    <property type="match status" value="1"/>
</dbReference>
<dbReference type="PATRIC" id="fig|1235785.3.peg.4824"/>
<dbReference type="GO" id="GO:0016989">
    <property type="term" value="F:sigma factor antagonist activity"/>
    <property type="evidence" value="ECO:0007669"/>
    <property type="project" value="TreeGrafter"/>
</dbReference>
<keyword evidence="1" id="KW-0812">Transmembrane</keyword>
<keyword evidence="1" id="KW-1133">Transmembrane helix</keyword>
<dbReference type="Pfam" id="PF04773">
    <property type="entry name" value="FecR"/>
    <property type="match status" value="1"/>
</dbReference>
<dbReference type="InterPro" id="IPR006860">
    <property type="entry name" value="FecR"/>
</dbReference>
<evidence type="ECO:0000259" key="3">
    <source>
        <dbReference type="Pfam" id="PF16344"/>
    </source>
</evidence>
<dbReference type="PANTHER" id="PTHR30273">
    <property type="entry name" value="PERIPLASMIC SIGNAL SENSOR AND SIGMA FACTOR ACTIVATOR FECR-RELATED"/>
    <property type="match status" value="1"/>
</dbReference>
<dbReference type="PIRSF" id="PIRSF018266">
    <property type="entry name" value="FecR"/>
    <property type="match status" value="1"/>
</dbReference>
<dbReference type="RefSeq" id="WP_016269896.1">
    <property type="nucleotide sequence ID" value="NZ_KE159463.1"/>
</dbReference>
<dbReference type="Proteomes" id="UP000014207">
    <property type="component" value="Unassembled WGS sequence"/>
</dbReference>
<dbReference type="AlphaFoldDB" id="R9GYH9"/>
<dbReference type="Gene3D" id="3.55.50.30">
    <property type="match status" value="1"/>
</dbReference>
<evidence type="ECO:0000259" key="2">
    <source>
        <dbReference type="Pfam" id="PF04773"/>
    </source>
</evidence>
<proteinExistence type="predicted"/>
<protein>
    <submittedName>
        <fullName evidence="4">SipW-cognate class signal peptide</fullName>
    </submittedName>
</protein>
<dbReference type="EMBL" id="ASSM01000019">
    <property type="protein sequence ID" value="EOR96872.1"/>
    <property type="molecule type" value="Genomic_DNA"/>
</dbReference>
<accession>R9GYH9</accession>
<evidence type="ECO:0000313" key="5">
    <source>
        <dbReference type="Proteomes" id="UP000014207"/>
    </source>
</evidence>
<dbReference type="InterPro" id="IPR012373">
    <property type="entry name" value="Ferrdict_sens_TM"/>
</dbReference>
<dbReference type="HOGENOM" id="CLU_050192_2_2_10"/>
<dbReference type="Gene3D" id="2.60.120.1440">
    <property type="match status" value="1"/>
</dbReference>
<feature type="domain" description="FecR protein" evidence="2">
    <location>
        <begin position="118"/>
        <end position="204"/>
    </location>
</feature>
<reference evidence="4 5" key="1">
    <citation type="submission" date="2013-04" db="EMBL/GenBank/DDBJ databases">
        <title>The Genome Sequence of Bacteroides thetaiotaomicron dnLKV9.</title>
        <authorList>
            <consortium name="The Broad Institute Genomics Platform"/>
            <consortium name="The Broad Institute Genome Sequencing Center for Infectious Disease"/>
            <person name="Earl A."/>
            <person name="Xavier R."/>
            <person name="Kuhn K."/>
            <person name="Stappenbeck T."/>
            <person name="Walker B."/>
            <person name="Young S."/>
            <person name="Zeng Q."/>
            <person name="Gargeya S."/>
            <person name="Fitzgerald M."/>
            <person name="Haas B."/>
            <person name="Abouelleil A."/>
            <person name="Allen A.W."/>
            <person name="Alvarado L."/>
            <person name="Arachchi H.M."/>
            <person name="Berlin A.M."/>
            <person name="Chapman S.B."/>
            <person name="Gainer-Dewar J."/>
            <person name="Goldberg J."/>
            <person name="Griggs A."/>
            <person name="Gujja S."/>
            <person name="Hansen M."/>
            <person name="Howarth C."/>
            <person name="Imamovic A."/>
            <person name="Ireland A."/>
            <person name="Larimer J."/>
            <person name="McCowan C."/>
            <person name="Murphy C."/>
            <person name="Pearson M."/>
            <person name="Poon T.W."/>
            <person name="Priest M."/>
            <person name="Roberts A."/>
            <person name="Saif S."/>
            <person name="Shea T."/>
            <person name="Sisk P."/>
            <person name="Sykes S."/>
            <person name="Wortman J."/>
            <person name="Nusbaum C."/>
            <person name="Birren B."/>
        </authorList>
    </citation>
    <scope>NUCLEOTIDE SEQUENCE [LARGE SCALE GENOMIC DNA]</scope>
    <source>
        <strain evidence="5">dnLKV9</strain>
    </source>
</reference>